<dbReference type="Proteomes" id="UP000518605">
    <property type="component" value="Unassembled WGS sequence"/>
</dbReference>
<dbReference type="GO" id="GO:0050421">
    <property type="term" value="F:nitrite reductase (NO-forming) activity"/>
    <property type="evidence" value="ECO:0007669"/>
    <property type="project" value="UniProtKB-EC"/>
</dbReference>
<dbReference type="InterPro" id="IPR045087">
    <property type="entry name" value="Cu-oxidase_fam"/>
</dbReference>
<dbReference type="Pfam" id="PF07731">
    <property type="entry name" value="Cu-oxidase_2"/>
    <property type="match status" value="1"/>
</dbReference>
<dbReference type="PRINTS" id="PR00695">
    <property type="entry name" value="CUNO2RDTASE"/>
</dbReference>
<evidence type="ECO:0000256" key="11">
    <source>
        <dbReference type="ARBA" id="ARBA00049340"/>
    </source>
</evidence>
<accession>A0A7W5GAG0</accession>
<evidence type="ECO:0000313" key="16">
    <source>
        <dbReference type="EMBL" id="MBB3152726.1"/>
    </source>
</evidence>
<dbReference type="InterPro" id="IPR002355">
    <property type="entry name" value="Cu_oxidase_Cu_BS"/>
</dbReference>
<keyword evidence="17" id="KW-1185">Reference proteome</keyword>
<gene>
    <name evidence="16" type="ORF">FHS16_002783</name>
</gene>
<keyword evidence="13" id="KW-1133">Transmembrane helix</keyword>
<evidence type="ECO:0000256" key="3">
    <source>
        <dbReference type="ARBA" id="ARBA00010609"/>
    </source>
</evidence>
<feature type="transmembrane region" description="Helical" evidence="13">
    <location>
        <begin position="155"/>
        <end position="177"/>
    </location>
</feature>
<feature type="transmembrane region" description="Helical" evidence="13">
    <location>
        <begin position="198"/>
        <end position="220"/>
    </location>
</feature>
<dbReference type="EMBL" id="JACHXW010000007">
    <property type="protein sequence ID" value="MBB3152726.1"/>
    <property type="molecule type" value="Genomic_DNA"/>
</dbReference>
<dbReference type="GO" id="GO:0005507">
    <property type="term" value="F:copper ion binding"/>
    <property type="evidence" value="ECO:0007669"/>
    <property type="project" value="InterPro"/>
</dbReference>
<dbReference type="AlphaFoldDB" id="A0A7W5GAG0"/>
<evidence type="ECO:0000256" key="6">
    <source>
        <dbReference type="ARBA" id="ARBA00017290"/>
    </source>
</evidence>
<protein>
    <recommendedName>
        <fullName evidence="6">Copper-containing nitrite reductase</fullName>
        <ecNumber evidence="5">1.7.2.1</ecNumber>
    </recommendedName>
</protein>
<comment type="cofactor">
    <cofactor evidence="2 12">
        <name>Cu(2+)</name>
        <dbReference type="ChEBI" id="CHEBI:29036"/>
    </cofactor>
</comment>
<feature type="binding site" description="type 1 copper site" evidence="12">
    <location>
        <position position="383"/>
    </location>
    <ligand>
        <name>Cu cation</name>
        <dbReference type="ChEBI" id="CHEBI:23378"/>
        <label>1</label>
    </ligand>
</feature>
<keyword evidence="9" id="KW-0560">Oxidoreductase</keyword>
<keyword evidence="13" id="KW-0472">Membrane</keyword>
<feature type="transmembrane region" description="Helical" evidence="13">
    <location>
        <begin position="46"/>
        <end position="68"/>
    </location>
</feature>
<dbReference type="InterPro" id="IPR011707">
    <property type="entry name" value="Cu-oxidase-like_N"/>
</dbReference>
<evidence type="ECO:0000256" key="1">
    <source>
        <dbReference type="ARBA" id="ARBA00001960"/>
    </source>
</evidence>
<feature type="domain" description="Plastocyanin-like" evidence="14">
    <location>
        <begin position="569"/>
        <end position="683"/>
    </location>
</feature>
<keyword evidence="7 12" id="KW-0479">Metal-binding</keyword>
<evidence type="ECO:0000256" key="5">
    <source>
        <dbReference type="ARBA" id="ARBA00011882"/>
    </source>
</evidence>
<dbReference type="Gene3D" id="2.60.40.420">
    <property type="entry name" value="Cupredoxins - blue copper proteins"/>
    <property type="match status" value="2"/>
</dbReference>
<dbReference type="RefSeq" id="WP_183562935.1">
    <property type="nucleotide sequence ID" value="NZ_CBCSLB010000006.1"/>
</dbReference>
<dbReference type="InterPro" id="IPR011706">
    <property type="entry name" value="Cu-oxidase_C"/>
</dbReference>
<keyword evidence="8" id="KW-0677">Repeat</keyword>
<dbReference type="SUPFAM" id="SSF49503">
    <property type="entry name" value="Cupredoxins"/>
    <property type="match status" value="2"/>
</dbReference>
<evidence type="ECO:0000256" key="2">
    <source>
        <dbReference type="ARBA" id="ARBA00001973"/>
    </source>
</evidence>
<dbReference type="Pfam" id="PF07732">
    <property type="entry name" value="Cu-oxidase_3"/>
    <property type="match status" value="1"/>
</dbReference>
<proteinExistence type="inferred from homology"/>
<feature type="binding site" description="type 1 copper site" evidence="12">
    <location>
        <position position="343"/>
    </location>
    <ligand>
        <name>Cu cation</name>
        <dbReference type="ChEBI" id="CHEBI:23378"/>
        <label>1</label>
    </ligand>
</feature>
<dbReference type="PROSITE" id="PS00080">
    <property type="entry name" value="MULTICOPPER_OXIDASE2"/>
    <property type="match status" value="1"/>
</dbReference>
<dbReference type="CDD" id="cd04202">
    <property type="entry name" value="CuRO_D2_2dMcoN_like"/>
    <property type="match status" value="1"/>
</dbReference>
<evidence type="ECO:0000259" key="14">
    <source>
        <dbReference type="Pfam" id="PF07731"/>
    </source>
</evidence>
<comment type="catalytic activity">
    <reaction evidence="11">
        <text>nitric oxide + Fe(III)-[cytochrome c] + H2O = Fe(II)-[cytochrome c] + nitrite + 2 H(+)</text>
        <dbReference type="Rhea" id="RHEA:15233"/>
        <dbReference type="Rhea" id="RHEA-COMP:10350"/>
        <dbReference type="Rhea" id="RHEA-COMP:14399"/>
        <dbReference type="ChEBI" id="CHEBI:15377"/>
        <dbReference type="ChEBI" id="CHEBI:15378"/>
        <dbReference type="ChEBI" id="CHEBI:16301"/>
        <dbReference type="ChEBI" id="CHEBI:16480"/>
        <dbReference type="ChEBI" id="CHEBI:29033"/>
        <dbReference type="ChEBI" id="CHEBI:29034"/>
        <dbReference type="EC" id="1.7.2.1"/>
    </reaction>
</comment>
<comment type="caution">
    <text evidence="16">The sequence shown here is derived from an EMBL/GenBank/DDBJ whole genome shotgun (WGS) entry which is preliminary data.</text>
</comment>
<feature type="transmembrane region" description="Helical" evidence="13">
    <location>
        <begin position="6"/>
        <end position="25"/>
    </location>
</feature>
<evidence type="ECO:0000256" key="4">
    <source>
        <dbReference type="ARBA" id="ARBA00011233"/>
    </source>
</evidence>
<dbReference type="InterPro" id="IPR008972">
    <property type="entry name" value="Cupredoxin"/>
</dbReference>
<dbReference type="CDD" id="cd13861">
    <property type="entry name" value="CuRO_1_CumA_like"/>
    <property type="match status" value="1"/>
</dbReference>
<comment type="similarity">
    <text evidence="3">Belongs to the multicopper oxidase family.</text>
</comment>
<evidence type="ECO:0000256" key="12">
    <source>
        <dbReference type="PIRSR" id="PIRSR601287-1"/>
    </source>
</evidence>
<evidence type="ECO:0000313" key="17">
    <source>
        <dbReference type="Proteomes" id="UP000518605"/>
    </source>
</evidence>
<keyword evidence="10 12" id="KW-0186">Copper</keyword>
<evidence type="ECO:0000259" key="15">
    <source>
        <dbReference type="Pfam" id="PF07732"/>
    </source>
</evidence>
<feature type="transmembrane region" description="Helical" evidence="13">
    <location>
        <begin position="80"/>
        <end position="99"/>
    </location>
</feature>
<name>A0A7W5GAG0_9BACL</name>
<sequence>MYSSLIHLELGALMLFVVFSLITAGKAAKLIYSKTEKQLNIKTRKLVFWSVCLSLLASVITGADAVLAATAHPLFWLDRLFVRTPLAVMPVLLIWFYSIPRLRKLLHRTNGRTELAPDVARRRQASDPAFIVPFQLSALCSTALFYFAFVPPIPFQWTAITIPITTLLFFACLLWMLQTRRNQLAAEAPLVYRPWRRRLTHSGVLLALLAVGSIPFLTALESSKLPERLSMMTGKADYGIAHAPSNGIALAGHHHAAVSNQPSTETAPVSVKELTGPLTGEPDRRFALTAEHKSVTLDSGEQIEAWTYNGQMPGPELRMRKGELVEVILHNKDIEDGVTLHWHGLDVPNAEDGVAGATQDAVMAGETYTYRFIAEQAGTFWYHSHQNSKTAVQKGLFGALIVEPPDASADQFEDITVITHIWEGAGMSIGDKRGIQPKKIAPGTTVKLRLIHTDDWVRQSYVLTGASFKVTAIDGTDLTGPSELHDQSLELLTGGRYDITFIMPDSPVFLRVGNGNSLGILMSKDGNGEAPIRRKTTTFDPTHYGTAATTAPFDLNSKFDREFKMVLDNRFAFFNGGFAAYDTINGEVFPNTPMFIVKEGDLVKTTIVNRSSVEHPMHLHGHHMLVLSRNNEPVTGSLWWSDTLDVAPGDSYEVAFRADNPGIWMDHCHNLVHAAAGMTMHLMYEGVVSPYEVGTATPNHPE</sequence>
<evidence type="ECO:0000256" key="13">
    <source>
        <dbReference type="SAM" id="Phobius"/>
    </source>
</evidence>
<evidence type="ECO:0000256" key="8">
    <source>
        <dbReference type="ARBA" id="ARBA00022737"/>
    </source>
</evidence>
<feature type="transmembrane region" description="Helical" evidence="13">
    <location>
        <begin position="130"/>
        <end position="149"/>
    </location>
</feature>
<dbReference type="InterPro" id="IPR001287">
    <property type="entry name" value="NO2-reductase_Cu"/>
</dbReference>
<organism evidence="16 17">
    <name type="scientific">Paenibacillus endophyticus</name>
    <dbReference type="NCBI Taxonomy" id="1294268"/>
    <lineage>
        <taxon>Bacteria</taxon>
        <taxon>Bacillati</taxon>
        <taxon>Bacillota</taxon>
        <taxon>Bacilli</taxon>
        <taxon>Bacillales</taxon>
        <taxon>Paenibacillaceae</taxon>
        <taxon>Paenibacillus</taxon>
    </lineage>
</organism>
<evidence type="ECO:0000256" key="9">
    <source>
        <dbReference type="ARBA" id="ARBA00023002"/>
    </source>
</evidence>
<evidence type="ECO:0000256" key="10">
    <source>
        <dbReference type="ARBA" id="ARBA00023008"/>
    </source>
</evidence>
<dbReference type="EC" id="1.7.2.1" evidence="5"/>
<comment type="subunit">
    <text evidence="4">Homotrimer.</text>
</comment>
<comment type="cofactor">
    <cofactor evidence="1 12">
        <name>Cu(+)</name>
        <dbReference type="ChEBI" id="CHEBI:49552"/>
    </cofactor>
</comment>
<evidence type="ECO:0000256" key="7">
    <source>
        <dbReference type="ARBA" id="ARBA00022723"/>
    </source>
</evidence>
<feature type="domain" description="Plastocyanin-like" evidence="15">
    <location>
        <begin position="291"/>
        <end position="405"/>
    </location>
</feature>
<keyword evidence="13" id="KW-0812">Transmembrane</keyword>
<reference evidence="16 17" key="1">
    <citation type="submission" date="2020-08" db="EMBL/GenBank/DDBJ databases">
        <title>Genomic Encyclopedia of Type Strains, Phase III (KMG-III): the genomes of soil and plant-associated and newly described type strains.</title>
        <authorList>
            <person name="Whitman W."/>
        </authorList>
    </citation>
    <scope>NUCLEOTIDE SEQUENCE [LARGE SCALE GENOMIC DNA]</scope>
    <source>
        <strain evidence="16 17">CECT 8234</strain>
    </source>
</reference>
<dbReference type="PANTHER" id="PTHR11709">
    <property type="entry name" value="MULTI-COPPER OXIDASE"/>
    <property type="match status" value="1"/>
</dbReference>